<evidence type="ECO:0000313" key="2">
    <source>
        <dbReference type="EMBL" id="GMI12739.1"/>
    </source>
</evidence>
<organism evidence="2 3">
    <name type="scientific">Triparma retinervis</name>
    <dbReference type="NCBI Taxonomy" id="2557542"/>
    <lineage>
        <taxon>Eukaryota</taxon>
        <taxon>Sar</taxon>
        <taxon>Stramenopiles</taxon>
        <taxon>Ochrophyta</taxon>
        <taxon>Bolidophyceae</taxon>
        <taxon>Parmales</taxon>
        <taxon>Triparmaceae</taxon>
        <taxon>Triparma</taxon>
    </lineage>
</organism>
<dbReference type="EMBL" id="BRXZ01000494">
    <property type="protein sequence ID" value="GMI12739.1"/>
    <property type="molecule type" value="Genomic_DNA"/>
</dbReference>
<evidence type="ECO:0000256" key="1">
    <source>
        <dbReference type="SAM" id="MobiDB-lite"/>
    </source>
</evidence>
<dbReference type="Proteomes" id="UP001165082">
    <property type="component" value="Unassembled WGS sequence"/>
</dbReference>
<evidence type="ECO:0000313" key="3">
    <source>
        <dbReference type="Proteomes" id="UP001165082"/>
    </source>
</evidence>
<sequence>MELPWVVVDGIEDKIRGIAVAEEKVKISDAAKGADGDNVESGEMGEMEKRVMQAQQQEYNMNNSADDYVKMDNEEEFMEENELLECFKEAKKASTEVTGMYGGHAIDETGKKNPQELIGTSWGAFKIPGSSYVDRIRALDTDDVFERLKMANYMLMNRQKLLQAKLALSKIVAPGDEIQTIEDLPGLGGECEGEGGEGEVGGEE</sequence>
<feature type="compositionally biased region" description="Acidic residues" evidence="1">
    <location>
        <begin position="191"/>
        <end position="204"/>
    </location>
</feature>
<feature type="region of interest" description="Disordered" evidence="1">
    <location>
        <begin position="183"/>
        <end position="204"/>
    </location>
</feature>
<dbReference type="OrthoDB" id="40349at2759"/>
<accession>A0A9W7KV70</accession>
<proteinExistence type="predicted"/>
<keyword evidence="3" id="KW-1185">Reference proteome</keyword>
<protein>
    <submittedName>
        <fullName evidence="2">Uncharacterized protein</fullName>
    </submittedName>
</protein>
<comment type="caution">
    <text evidence="2">The sequence shown here is derived from an EMBL/GenBank/DDBJ whole genome shotgun (WGS) entry which is preliminary data.</text>
</comment>
<reference evidence="2" key="1">
    <citation type="submission" date="2022-07" db="EMBL/GenBank/DDBJ databases">
        <title>Genome analysis of Parmales, a sister group of diatoms, reveals the evolutionary specialization of diatoms from phago-mixotrophs to photoautotrophs.</title>
        <authorList>
            <person name="Ban H."/>
            <person name="Sato S."/>
            <person name="Yoshikawa S."/>
            <person name="Kazumasa Y."/>
            <person name="Nakamura Y."/>
            <person name="Ichinomiya M."/>
            <person name="Saitoh K."/>
            <person name="Sato N."/>
            <person name="Blanc-Mathieu R."/>
            <person name="Endo H."/>
            <person name="Kuwata A."/>
            <person name="Ogata H."/>
        </authorList>
    </citation>
    <scope>NUCLEOTIDE SEQUENCE</scope>
</reference>
<name>A0A9W7KV70_9STRA</name>
<gene>
    <name evidence="2" type="ORF">TrRE_jg10952</name>
</gene>
<dbReference type="AlphaFoldDB" id="A0A9W7KV70"/>